<dbReference type="Proteomes" id="UP000198853">
    <property type="component" value="Unassembled WGS sequence"/>
</dbReference>
<dbReference type="EMBL" id="FNEN01000002">
    <property type="protein sequence ID" value="SDI42037.1"/>
    <property type="molecule type" value="Genomic_DNA"/>
</dbReference>
<proteinExistence type="predicted"/>
<keyword evidence="3" id="KW-1185">Reference proteome</keyword>
<dbReference type="OrthoDB" id="2606558at2"/>
<sequence>MQALSPQSLQGQFTSHYFTGSQSELIAKINEGLSRLGEASPYSMGTTIPINTHGKTFYFTVMADLNKEGNAFTTVENVKQAMNGLWSRVRTAGELQELAVPLIGTGRGRLQMSRKRMISLIARSFEEASEKN</sequence>
<dbReference type="RefSeq" id="WP_143018854.1">
    <property type="nucleotide sequence ID" value="NZ_FNEN01000002.1"/>
</dbReference>
<evidence type="ECO:0000259" key="1">
    <source>
        <dbReference type="Pfam" id="PF20016"/>
    </source>
</evidence>
<dbReference type="AlphaFoldDB" id="A0A1G8KF49"/>
<reference evidence="2 3" key="1">
    <citation type="submission" date="2016-10" db="EMBL/GenBank/DDBJ databases">
        <authorList>
            <person name="de Groot N.N."/>
        </authorList>
    </citation>
    <scope>NUCLEOTIDE SEQUENCE [LARGE SCALE GENOMIC DNA]</scope>
    <source>
        <strain evidence="2 3">DSM 21771</strain>
    </source>
</reference>
<name>A0A1G8KF49_9BACI</name>
<protein>
    <recommendedName>
        <fullName evidence="1">Thoeris protein ThsA Macro domain-containing protein</fullName>
    </recommendedName>
</protein>
<dbReference type="Pfam" id="PF20016">
    <property type="entry name" value="ThsA_Macro"/>
    <property type="match status" value="1"/>
</dbReference>
<organism evidence="2 3">
    <name type="scientific">Natribacillus halophilus</name>
    <dbReference type="NCBI Taxonomy" id="549003"/>
    <lineage>
        <taxon>Bacteria</taxon>
        <taxon>Bacillati</taxon>
        <taxon>Bacillota</taxon>
        <taxon>Bacilli</taxon>
        <taxon>Bacillales</taxon>
        <taxon>Bacillaceae</taxon>
        <taxon>Natribacillus</taxon>
    </lineage>
</organism>
<accession>A0A1G8KF49</accession>
<gene>
    <name evidence="2" type="ORF">SAMN04488123_10265</name>
</gene>
<evidence type="ECO:0000313" key="3">
    <source>
        <dbReference type="Proteomes" id="UP000198853"/>
    </source>
</evidence>
<evidence type="ECO:0000313" key="2">
    <source>
        <dbReference type="EMBL" id="SDI42037.1"/>
    </source>
</evidence>
<feature type="domain" description="Thoeris protein ThsA Macro" evidence="1">
    <location>
        <begin position="4"/>
        <end position="131"/>
    </location>
</feature>
<dbReference type="InterPro" id="IPR045535">
    <property type="entry name" value="ThsA_Macro"/>
</dbReference>